<evidence type="ECO:0000313" key="2">
    <source>
        <dbReference type="Proteomes" id="UP000059113"/>
    </source>
</evidence>
<keyword evidence="2" id="KW-1185">Reference proteome</keyword>
<dbReference type="Proteomes" id="UP000059113">
    <property type="component" value="Chromosome"/>
</dbReference>
<dbReference type="AlphaFoldDB" id="A0A168M198"/>
<reference evidence="1 2" key="1">
    <citation type="journal article" date="2015" name="Int. J. Syst. Evol. Microbiol.">
        <title>Erythrobacter atlanticus sp. nov., a bacterium from ocean sediment able to degrade polycyclic aromatic hydrocarbons.</title>
        <authorList>
            <person name="Zhuang L."/>
            <person name="Liu Y."/>
            <person name="Wang L."/>
            <person name="Wang W."/>
            <person name="Shao Z."/>
        </authorList>
    </citation>
    <scope>NUCLEOTIDE SEQUENCE [LARGE SCALE GENOMIC DNA]</scope>
    <source>
        <strain evidence="2">s21-N3</strain>
    </source>
</reference>
<sequence>MASTADDFISGRFDKLAINFATDEFGYNTKSIRSYFDTPRFGRLTTLNKIV</sequence>
<protein>
    <submittedName>
        <fullName evidence="1">Uncharacterized protein</fullName>
    </submittedName>
</protein>
<gene>
    <name evidence="1" type="ORF">CP97_14711</name>
</gene>
<accession>A0A168M198</accession>
<proteinExistence type="predicted"/>
<dbReference type="KEGG" id="ery:CP97_14711"/>
<reference evidence="2" key="2">
    <citation type="submission" date="2015-04" db="EMBL/GenBank/DDBJ databases">
        <title>The complete genome sequence of Erythrobacter sp. s21-N3.</title>
        <authorList>
            <person name="Zhuang L."/>
            <person name="Liu Y."/>
            <person name="Shao Z."/>
        </authorList>
    </citation>
    <scope>NUCLEOTIDE SEQUENCE [LARGE SCALE GENOMIC DNA]</scope>
    <source>
        <strain evidence="2">s21-N3</strain>
    </source>
</reference>
<organism evidence="1 2">
    <name type="scientific">Aurantiacibacter atlanticus</name>
    <dbReference type="NCBI Taxonomy" id="1648404"/>
    <lineage>
        <taxon>Bacteria</taxon>
        <taxon>Pseudomonadati</taxon>
        <taxon>Pseudomonadota</taxon>
        <taxon>Alphaproteobacteria</taxon>
        <taxon>Sphingomonadales</taxon>
        <taxon>Erythrobacteraceae</taxon>
        <taxon>Aurantiacibacter</taxon>
    </lineage>
</organism>
<dbReference type="EMBL" id="CP011310">
    <property type="protein sequence ID" value="ANC50397.1"/>
    <property type="molecule type" value="Genomic_DNA"/>
</dbReference>
<evidence type="ECO:0000313" key="1">
    <source>
        <dbReference type="EMBL" id="ANC50397.1"/>
    </source>
</evidence>
<name>A0A168M198_9SPHN</name>